<gene>
    <name evidence="9" type="primary">LOC102800808</name>
</gene>
<protein>
    <recommendedName>
        <fullName evidence="3">glutaminyl-peptide cyclotransferase</fullName>
        <ecNumber evidence="3">2.3.2.5</ecNumber>
    </recommendedName>
</protein>
<feature type="domain" description="Peptidase M28" evidence="7">
    <location>
        <begin position="86"/>
        <end position="272"/>
    </location>
</feature>
<sequence>MPLIEVPFQMIAMDLIELRTLAQAGNNLTEFKSTLRKVLKLRVPGTLEHTQVKQAIVNHFEDLGGWDVSLDKFDEETVLGKKSFSNIIVTLNPSVDRRLVLACHYDTKFYASSPEGKQFLGATDSAVSCAILMELAKRLDKYLKAPNIQKEVTLQMVFFDGEEAFLEWTATDSLYGSRHLAALWQNTTYPPGSDTTMLSGIDDLVLLDLLGARHPSIYNFFSDTSDIYNQLMDIEKRLSAEELTARVSPYFVGSAHSPIFVEDDHVPFLEKVTNLILVVCQPAFVNNPRTRTRRNSDTVLTVASTDFLTMLFIIFSQFLYWSGWQNHGRTNLWVSRPITLDISVTED</sequence>
<organism evidence="8 9">
    <name type="scientific">Saccoglossus kowalevskii</name>
    <name type="common">Acorn worm</name>
    <dbReference type="NCBI Taxonomy" id="10224"/>
    <lineage>
        <taxon>Eukaryota</taxon>
        <taxon>Metazoa</taxon>
        <taxon>Hemichordata</taxon>
        <taxon>Enteropneusta</taxon>
        <taxon>Harrimaniidae</taxon>
        <taxon>Saccoglossus</taxon>
    </lineage>
</organism>
<keyword evidence="6" id="KW-1133">Transmembrane helix</keyword>
<keyword evidence="6" id="KW-0472">Membrane</keyword>
<accession>A0ABM0MYZ2</accession>
<dbReference type="PANTHER" id="PTHR12283">
    <property type="entry name" value="GLUTAMINYL-PEPTIDE CYCLOTRANSFERASE"/>
    <property type="match status" value="1"/>
</dbReference>
<evidence type="ECO:0000256" key="1">
    <source>
        <dbReference type="ARBA" id="ARBA00000001"/>
    </source>
</evidence>
<evidence type="ECO:0000256" key="4">
    <source>
        <dbReference type="ARBA" id="ARBA00022679"/>
    </source>
</evidence>
<dbReference type="EC" id="2.3.2.5" evidence="3"/>
<dbReference type="InterPro" id="IPR007484">
    <property type="entry name" value="Peptidase_M28"/>
</dbReference>
<keyword evidence="5" id="KW-0012">Acyltransferase</keyword>
<evidence type="ECO:0000313" key="9">
    <source>
        <dbReference type="RefSeq" id="XP_006825233.1"/>
    </source>
</evidence>
<dbReference type="Gene3D" id="3.40.630.10">
    <property type="entry name" value="Zn peptidases"/>
    <property type="match status" value="1"/>
</dbReference>
<feature type="transmembrane region" description="Helical" evidence="6">
    <location>
        <begin position="299"/>
        <end position="321"/>
    </location>
</feature>
<keyword evidence="8" id="KW-1185">Reference proteome</keyword>
<dbReference type="PANTHER" id="PTHR12283:SF6">
    <property type="entry name" value="GLUTAMINYL-PEPTIDE CYCLOTRANSFERASE-RELATED"/>
    <property type="match status" value="1"/>
</dbReference>
<dbReference type="GeneID" id="102800808"/>
<evidence type="ECO:0000313" key="8">
    <source>
        <dbReference type="Proteomes" id="UP000694865"/>
    </source>
</evidence>
<evidence type="ECO:0000256" key="5">
    <source>
        <dbReference type="ARBA" id="ARBA00023315"/>
    </source>
</evidence>
<evidence type="ECO:0000256" key="3">
    <source>
        <dbReference type="ARBA" id="ARBA00012012"/>
    </source>
</evidence>
<comment type="catalytic activity">
    <reaction evidence="1">
        <text>N-terminal L-glutaminyl-[peptide] = N-terminal 5-oxo-L-prolyl-[peptide] + NH4(+)</text>
        <dbReference type="Rhea" id="RHEA:23652"/>
        <dbReference type="Rhea" id="RHEA-COMP:11736"/>
        <dbReference type="Rhea" id="RHEA-COMP:11846"/>
        <dbReference type="ChEBI" id="CHEBI:28938"/>
        <dbReference type="ChEBI" id="CHEBI:64722"/>
        <dbReference type="ChEBI" id="CHEBI:87215"/>
        <dbReference type="EC" id="2.3.2.5"/>
    </reaction>
</comment>
<evidence type="ECO:0000256" key="6">
    <source>
        <dbReference type="SAM" id="Phobius"/>
    </source>
</evidence>
<keyword evidence="6" id="KW-0812">Transmembrane</keyword>
<name>A0ABM0MYZ2_SACKO</name>
<dbReference type="Proteomes" id="UP000694865">
    <property type="component" value="Unplaced"/>
</dbReference>
<evidence type="ECO:0000259" key="7">
    <source>
        <dbReference type="Pfam" id="PF04389"/>
    </source>
</evidence>
<reference evidence="9" key="1">
    <citation type="submission" date="2025-08" db="UniProtKB">
        <authorList>
            <consortium name="RefSeq"/>
        </authorList>
    </citation>
    <scope>IDENTIFICATION</scope>
    <source>
        <tissue evidence="9">Testes</tissue>
    </source>
</reference>
<dbReference type="RefSeq" id="XP_006825233.1">
    <property type="nucleotide sequence ID" value="XM_006825170.1"/>
</dbReference>
<keyword evidence="4" id="KW-0808">Transferase</keyword>
<dbReference type="Pfam" id="PF04389">
    <property type="entry name" value="Peptidase_M28"/>
    <property type="match status" value="1"/>
</dbReference>
<evidence type="ECO:0000256" key="2">
    <source>
        <dbReference type="ARBA" id="ARBA00006014"/>
    </source>
</evidence>
<comment type="similarity">
    <text evidence="2">Belongs to the glutaminyl-peptide cyclotransferase family.</text>
</comment>
<proteinExistence type="inferred from homology"/>
<dbReference type="InterPro" id="IPR040234">
    <property type="entry name" value="QC/QCL"/>
</dbReference>
<dbReference type="SUPFAM" id="SSF53187">
    <property type="entry name" value="Zn-dependent exopeptidases"/>
    <property type="match status" value="1"/>
</dbReference>